<sequence length="599" mass="66319">MQPPRIPDDESQRLDALRACAVLDTPPEARFDRLTRLAARLFDMPIALVSLIDAERQWFKSRVGLDATQTGRDISFCGHAILSPEILEIPDALLDARFADNPLVTGAPGIRFYAGAPLRVGGDHLVGTLCLIDTRQRKLDDAQRQSLRDLADCVQDELLRVHEIELRQQLERQMMFAETISLAQNSFIRETDRSRSFDSLLEAILGLTQSAFGFIGEVLGADEQAPYLKVHAISQLEWQGEPVGAAAEVLATMEFRNPQNLFGAVLRTGEAVIANDPAHDPRRGGLPPGHPPLKSFLGLPIHHDGRLLAMVGIANRPGGYDRGLIEFLDPLLVTVGQLVQAARTSKALALEQEALAAKTEALARSNAELEQFAYVASHDLRQPLRMVNSYVQMLEKRLAGQLDEDTRRMMGFATEGARRMDQMLVSLLEYSRVGRTGEPMAMLDTRQAVDEALRFLGPAIAAAHAHVAVAGEWPRLHASRNEFSRLFQNLIGNAIKYRAPDREPEIVVRAAQSDGNWRFLVADNGIGIDPAQFDRLFRVFQRLHSREQYEGTGVGLAVCRKIVERHGGRIWVESDGEGRGARFCFELPATAMGERGDAP</sequence>
<dbReference type="CDD" id="cd00082">
    <property type="entry name" value="HisKA"/>
    <property type="match status" value="1"/>
</dbReference>
<organism evidence="8 9">
    <name type="scientific">Thauera propionica</name>
    <dbReference type="NCBI Taxonomy" id="2019431"/>
    <lineage>
        <taxon>Bacteria</taxon>
        <taxon>Pseudomonadati</taxon>
        <taxon>Pseudomonadota</taxon>
        <taxon>Betaproteobacteria</taxon>
        <taxon>Rhodocyclales</taxon>
        <taxon>Zoogloeaceae</taxon>
        <taxon>Thauera</taxon>
    </lineage>
</organism>
<evidence type="ECO:0000313" key="9">
    <source>
        <dbReference type="Proteomes" id="UP000215181"/>
    </source>
</evidence>
<evidence type="ECO:0000259" key="7">
    <source>
        <dbReference type="PROSITE" id="PS50109"/>
    </source>
</evidence>
<dbReference type="EC" id="2.7.13.3" evidence="3"/>
<keyword evidence="5" id="KW-0808">Transferase</keyword>
<dbReference type="InterPro" id="IPR036890">
    <property type="entry name" value="HATPase_C_sf"/>
</dbReference>
<evidence type="ECO:0000256" key="3">
    <source>
        <dbReference type="ARBA" id="ARBA00012438"/>
    </source>
</evidence>
<keyword evidence="9" id="KW-1185">Reference proteome</keyword>
<dbReference type="Pfam" id="PF13185">
    <property type="entry name" value="GAF_2"/>
    <property type="match status" value="1"/>
</dbReference>
<evidence type="ECO:0000256" key="1">
    <source>
        <dbReference type="ARBA" id="ARBA00000085"/>
    </source>
</evidence>
<dbReference type="AlphaFoldDB" id="A0A235F2S8"/>
<dbReference type="GO" id="GO:0000155">
    <property type="term" value="F:phosphorelay sensor kinase activity"/>
    <property type="evidence" value="ECO:0007669"/>
    <property type="project" value="InterPro"/>
</dbReference>
<keyword evidence="6" id="KW-0418">Kinase</keyword>
<dbReference type="SMART" id="SM00387">
    <property type="entry name" value="HATPase_c"/>
    <property type="match status" value="1"/>
</dbReference>
<dbReference type="InterPro" id="IPR003594">
    <property type="entry name" value="HATPase_dom"/>
</dbReference>
<dbReference type="InterPro" id="IPR005467">
    <property type="entry name" value="His_kinase_dom"/>
</dbReference>
<dbReference type="Gene3D" id="3.30.450.40">
    <property type="match status" value="2"/>
</dbReference>
<name>A0A235F2S8_9RHOO</name>
<dbReference type="PANTHER" id="PTHR43304">
    <property type="entry name" value="PHYTOCHROME-LIKE PROTEIN CPH1"/>
    <property type="match status" value="1"/>
</dbReference>
<dbReference type="Gene3D" id="1.10.287.130">
    <property type="match status" value="1"/>
</dbReference>
<evidence type="ECO:0000256" key="4">
    <source>
        <dbReference type="ARBA" id="ARBA00022553"/>
    </source>
</evidence>
<gene>
    <name evidence="8" type="ORF">CGK74_05120</name>
</gene>
<evidence type="ECO:0000313" key="8">
    <source>
        <dbReference type="EMBL" id="OYD55561.1"/>
    </source>
</evidence>
<dbReference type="SUPFAM" id="SSF55874">
    <property type="entry name" value="ATPase domain of HSP90 chaperone/DNA topoisomerase II/histidine kinase"/>
    <property type="match status" value="1"/>
</dbReference>
<dbReference type="PROSITE" id="PS50109">
    <property type="entry name" value="HIS_KIN"/>
    <property type="match status" value="1"/>
</dbReference>
<protein>
    <recommendedName>
        <fullName evidence="3">histidine kinase</fullName>
        <ecNumber evidence="3">2.7.13.3</ecNumber>
    </recommendedName>
</protein>
<dbReference type="InterPro" id="IPR036097">
    <property type="entry name" value="HisK_dim/P_sf"/>
</dbReference>
<dbReference type="InterPro" id="IPR003661">
    <property type="entry name" value="HisK_dim/P_dom"/>
</dbReference>
<dbReference type="SUPFAM" id="SSF47384">
    <property type="entry name" value="Homodimeric domain of signal transducing histidine kinase"/>
    <property type="match status" value="1"/>
</dbReference>
<dbReference type="InterPro" id="IPR029016">
    <property type="entry name" value="GAF-like_dom_sf"/>
</dbReference>
<dbReference type="Pfam" id="PF01590">
    <property type="entry name" value="GAF"/>
    <property type="match status" value="1"/>
</dbReference>
<dbReference type="PANTHER" id="PTHR43304:SF1">
    <property type="entry name" value="PAC DOMAIN-CONTAINING PROTEIN"/>
    <property type="match status" value="1"/>
</dbReference>
<dbReference type="OrthoDB" id="8552871at2"/>
<evidence type="ECO:0000256" key="5">
    <source>
        <dbReference type="ARBA" id="ARBA00022679"/>
    </source>
</evidence>
<proteinExistence type="predicted"/>
<evidence type="ECO:0000256" key="2">
    <source>
        <dbReference type="ARBA" id="ARBA00004429"/>
    </source>
</evidence>
<dbReference type="InterPro" id="IPR003018">
    <property type="entry name" value="GAF"/>
</dbReference>
<dbReference type="InterPro" id="IPR052162">
    <property type="entry name" value="Sensor_kinase/Photoreceptor"/>
</dbReference>
<dbReference type="EMBL" id="NOIH01000003">
    <property type="protein sequence ID" value="OYD55561.1"/>
    <property type="molecule type" value="Genomic_DNA"/>
</dbReference>
<feature type="domain" description="Histidine kinase" evidence="7">
    <location>
        <begin position="375"/>
        <end position="591"/>
    </location>
</feature>
<dbReference type="SUPFAM" id="SSF55781">
    <property type="entry name" value="GAF domain-like"/>
    <property type="match status" value="2"/>
</dbReference>
<dbReference type="GO" id="GO:0005886">
    <property type="term" value="C:plasma membrane"/>
    <property type="evidence" value="ECO:0007669"/>
    <property type="project" value="UniProtKB-SubCell"/>
</dbReference>
<comment type="subcellular location">
    <subcellularLocation>
        <location evidence="2">Cell inner membrane</location>
        <topology evidence="2">Multi-pass membrane protein</topology>
    </subcellularLocation>
</comment>
<evidence type="ECO:0000256" key="6">
    <source>
        <dbReference type="ARBA" id="ARBA00022777"/>
    </source>
</evidence>
<comment type="catalytic activity">
    <reaction evidence="1">
        <text>ATP + protein L-histidine = ADP + protein N-phospho-L-histidine.</text>
        <dbReference type="EC" id="2.7.13.3"/>
    </reaction>
</comment>
<dbReference type="RefSeq" id="WP_094267378.1">
    <property type="nucleotide sequence ID" value="NZ_NOIH01000003.1"/>
</dbReference>
<dbReference type="FunFam" id="3.30.565.10:FF:000006">
    <property type="entry name" value="Sensor histidine kinase WalK"/>
    <property type="match status" value="1"/>
</dbReference>
<dbReference type="Pfam" id="PF00512">
    <property type="entry name" value="HisKA"/>
    <property type="match status" value="1"/>
</dbReference>
<keyword evidence="4" id="KW-0597">Phosphoprotein</keyword>
<dbReference type="Proteomes" id="UP000215181">
    <property type="component" value="Unassembled WGS sequence"/>
</dbReference>
<dbReference type="InterPro" id="IPR004358">
    <property type="entry name" value="Sig_transdc_His_kin-like_C"/>
</dbReference>
<dbReference type="SMART" id="SM00065">
    <property type="entry name" value="GAF"/>
    <property type="match status" value="2"/>
</dbReference>
<comment type="caution">
    <text evidence="8">The sequence shown here is derived from an EMBL/GenBank/DDBJ whole genome shotgun (WGS) entry which is preliminary data.</text>
</comment>
<dbReference type="Gene3D" id="3.30.565.10">
    <property type="entry name" value="Histidine kinase-like ATPase, C-terminal domain"/>
    <property type="match status" value="1"/>
</dbReference>
<dbReference type="SMART" id="SM00388">
    <property type="entry name" value="HisKA"/>
    <property type="match status" value="1"/>
</dbReference>
<dbReference type="Pfam" id="PF02518">
    <property type="entry name" value="HATPase_c"/>
    <property type="match status" value="1"/>
</dbReference>
<accession>A0A235F2S8</accession>
<dbReference type="PRINTS" id="PR00344">
    <property type="entry name" value="BCTRLSENSOR"/>
</dbReference>
<reference evidence="8 9" key="1">
    <citation type="submission" date="2017-07" db="EMBL/GenBank/DDBJ databases">
        <title>Thauera sp. KNDSS-Mac4 genome sequence and assembly.</title>
        <authorList>
            <person name="Mayilraj S."/>
        </authorList>
    </citation>
    <scope>NUCLEOTIDE SEQUENCE [LARGE SCALE GENOMIC DNA]</scope>
    <source>
        <strain evidence="8 9">KNDSS-Mac4</strain>
    </source>
</reference>